<feature type="binding site" evidence="5">
    <location>
        <position position="451"/>
    </location>
    <ligand>
        <name>substrate</name>
    </ligand>
</feature>
<dbReference type="GO" id="GO:0006282">
    <property type="term" value="P:regulation of DNA repair"/>
    <property type="evidence" value="ECO:0007669"/>
    <property type="project" value="InterPro"/>
</dbReference>
<dbReference type="PANTHER" id="PTHR12837">
    <property type="entry name" value="POLY ADP-RIBOSE GLYCOHYDROLASE"/>
    <property type="match status" value="1"/>
</dbReference>
<reference evidence="9" key="1">
    <citation type="submission" date="2020-07" db="EMBL/GenBank/DDBJ databases">
        <title>Multicomponent nature underlies the extraordinary mechanical properties of spider dragline silk.</title>
        <authorList>
            <person name="Kono N."/>
            <person name="Nakamura H."/>
            <person name="Mori M."/>
            <person name="Yoshida Y."/>
            <person name="Ohtoshi R."/>
            <person name="Malay A.D."/>
            <person name="Moran D.A.P."/>
            <person name="Tomita M."/>
            <person name="Numata K."/>
            <person name="Arakawa K."/>
        </authorList>
    </citation>
    <scope>NUCLEOTIDE SEQUENCE</scope>
</reference>
<dbReference type="GO" id="GO:1990966">
    <property type="term" value="P:ATP generation from poly-ADP-D-ribose"/>
    <property type="evidence" value="ECO:0007669"/>
    <property type="project" value="TreeGrafter"/>
</dbReference>
<evidence type="ECO:0000259" key="7">
    <source>
        <dbReference type="Pfam" id="PF05028"/>
    </source>
</evidence>
<dbReference type="Proteomes" id="UP000887116">
    <property type="component" value="Unassembled WGS sequence"/>
</dbReference>
<evidence type="ECO:0000256" key="3">
    <source>
        <dbReference type="ARBA" id="ARBA00022801"/>
    </source>
</evidence>
<dbReference type="Pfam" id="PF05028">
    <property type="entry name" value="PARG_cat_C"/>
    <property type="match status" value="1"/>
</dbReference>
<feature type="active site" evidence="4">
    <location>
        <position position="467"/>
    </location>
</feature>
<feature type="binding site" evidence="5">
    <location>
        <position position="465"/>
    </location>
    <ligand>
        <name>substrate</name>
    </ligand>
</feature>
<sequence length="709" mass="80581">MSKEKRLRQITIKEGFFLNKKPKIVASSMEKNLRDLMAAAAEKRLGTTKSESVTNVSNNQSSNKNLGSNKSFAACVSDSESPKITDSDESCFPSSADLFPSSAELIQDSPEVEQFSSNESVCSNILESSPCTSSYSELFPENNIDQVDSQSESNPADEELQLSYLNRIPECSIPLPKLEPLENHSIMFSPYIRPGDAPRPYPPTYRDHWNSDYVRMPCSPQNLYLVENSNGDKQIKSRWDLICQSLRGDISSSEDLEAAILEYNFQFRGNWNFYGLHHFFNSCLTEHERCHFFEEILPNMINMALNLPNICTQSIPFLKKGKDRYLTMSQKQIGCLLLNAFFCTFPNRSIQSRKFRWNTDYPTYPDINFNRLFYGVKNKASTRNEKLKCLLNYFRRITSKEPSGTVTFHRQFLQDLPKWGKSQKGLRTAIIKHDGVIETEGYGMLQVDFANKYVGGGVLGEGCVQEEIRFVICPELIVSRLFVECLGPTEVLIVTGVEQYNKYSGYSNTFKWEGNFIDQTPRDLWGRRCTQLVAMDATSFRNTTDQFTLTSVERELNKAYCGFYEDAPPSNLSAVASGNWGCGAFKGDPNLKFIIQLMAASEAGRDLVYFTFNSIRLKKDLRDIYNSLTKNNLVVGDVWRILIKYCNIVQNRKDGPPKLLDFLNSISSCDTSQNRLKPEITDSDKYAIQKLIEAVDDSSNTDIEDNDPS</sequence>
<evidence type="ECO:0000256" key="2">
    <source>
        <dbReference type="ARBA" id="ARBA00012255"/>
    </source>
</evidence>
<keyword evidence="10" id="KW-1185">Reference proteome</keyword>
<feature type="compositionally biased region" description="Low complexity" evidence="6">
    <location>
        <begin position="50"/>
        <end position="65"/>
    </location>
</feature>
<dbReference type="InterPro" id="IPR046372">
    <property type="entry name" value="PARG_cat_C"/>
</dbReference>
<gene>
    <name evidence="9" type="primary">PARG</name>
    <name evidence="9" type="ORF">TNCT_95802</name>
</gene>
<dbReference type="PANTHER" id="PTHR12837:SF15">
    <property type="entry name" value="POLY(ADP-RIBOSE) GLYCOHYDROLASE"/>
    <property type="match status" value="1"/>
</dbReference>
<dbReference type="GO" id="GO:0005634">
    <property type="term" value="C:nucleus"/>
    <property type="evidence" value="ECO:0007669"/>
    <property type="project" value="TreeGrafter"/>
</dbReference>
<keyword evidence="3" id="KW-0378">Hydrolase</keyword>
<evidence type="ECO:0000256" key="4">
    <source>
        <dbReference type="PIRSR" id="PIRSR607724-1"/>
    </source>
</evidence>
<dbReference type="AlphaFoldDB" id="A0A8X6GP98"/>
<accession>A0A8X6GP98</accession>
<dbReference type="InterPro" id="IPR007724">
    <property type="entry name" value="Poly_GlycHdrlase"/>
</dbReference>
<comment type="caution">
    <text evidence="9">The sequence shown here is derived from an EMBL/GenBank/DDBJ whole genome shotgun (WGS) entry which is preliminary data.</text>
</comment>
<dbReference type="InterPro" id="IPR048362">
    <property type="entry name" value="PARG_helical"/>
</dbReference>
<feature type="binding site" evidence="5">
    <location>
        <position position="506"/>
    </location>
    <ligand>
        <name>substrate</name>
    </ligand>
</feature>
<dbReference type="Pfam" id="PF20811">
    <property type="entry name" value="PARG_cat_N"/>
    <property type="match status" value="1"/>
</dbReference>
<evidence type="ECO:0000259" key="8">
    <source>
        <dbReference type="Pfam" id="PF20811"/>
    </source>
</evidence>
<name>A0A8X6GP98_TRICU</name>
<proteinExistence type="inferred from homology"/>
<feature type="domain" description="PARG catalytic Macro" evidence="7">
    <location>
        <begin position="417"/>
        <end position="618"/>
    </location>
</feature>
<dbReference type="GO" id="GO:0005737">
    <property type="term" value="C:cytoplasm"/>
    <property type="evidence" value="ECO:0007669"/>
    <property type="project" value="TreeGrafter"/>
</dbReference>
<organism evidence="9 10">
    <name type="scientific">Trichonephila clavata</name>
    <name type="common">Joro spider</name>
    <name type="synonym">Nephila clavata</name>
    <dbReference type="NCBI Taxonomy" id="2740835"/>
    <lineage>
        <taxon>Eukaryota</taxon>
        <taxon>Metazoa</taxon>
        <taxon>Ecdysozoa</taxon>
        <taxon>Arthropoda</taxon>
        <taxon>Chelicerata</taxon>
        <taxon>Arachnida</taxon>
        <taxon>Araneae</taxon>
        <taxon>Araneomorphae</taxon>
        <taxon>Entelegynae</taxon>
        <taxon>Araneoidea</taxon>
        <taxon>Nephilidae</taxon>
        <taxon>Trichonephila</taxon>
    </lineage>
</organism>
<comment type="similarity">
    <text evidence="1">Belongs to the poly(ADP-ribose) glycohydrolase family.</text>
</comment>
<evidence type="ECO:0000256" key="5">
    <source>
        <dbReference type="PIRSR" id="PIRSR607724-2"/>
    </source>
</evidence>
<feature type="domain" description="PARG helical" evidence="8">
    <location>
        <begin position="285"/>
        <end position="410"/>
    </location>
</feature>
<protein>
    <recommendedName>
        <fullName evidence="2">poly(ADP-ribose) glycohydrolase</fullName>
        <ecNumber evidence="2">3.2.1.143</ecNumber>
    </recommendedName>
</protein>
<dbReference type="EC" id="3.2.1.143" evidence="2"/>
<evidence type="ECO:0000313" key="9">
    <source>
        <dbReference type="EMBL" id="GFR06095.1"/>
    </source>
</evidence>
<evidence type="ECO:0000256" key="1">
    <source>
        <dbReference type="ARBA" id="ARBA00009545"/>
    </source>
</evidence>
<dbReference type="GO" id="GO:0005975">
    <property type="term" value="P:carbohydrate metabolic process"/>
    <property type="evidence" value="ECO:0007669"/>
    <property type="project" value="InterPro"/>
</dbReference>
<evidence type="ECO:0000256" key="6">
    <source>
        <dbReference type="SAM" id="MobiDB-lite"/>
    </source>
</evidence>
<evidence type="ECO:0000313" key="10">
    <source>
        <dbReference type="Proteomes" id="UP000887116"/>
    </source>
</evidence>
<dbReference type="GO" id="GO:0009225">
    <property type="term" value="P:nucleotide-sugar metabolic process"/>
    <property type="evidence" value="ECO:0007669"/>
    <property type="project" value="TreeGrafter"/>
</dbReference>
<dbReference type="GO" id="GO:0004649">
    <property type="term" value="F:poly(ADP-ribose) glycohydrolase activity"/>
    <property type="evidence" value="ECO:0007669"/>
    <property type="project" value="UniProtKB-EC"/>
</dbReference>
<feature type="active site" evidence="4">
    <location>
        <position position="448"/>
    </location>
</feature>
<feature type="region of interest" description="Disordered" evidence="6">
    <location>
        <begin position="45"/>
        <end position="69"/>
    </location>
</feature>
<dbReference type="EMBL" id="BMAO01025948">
    <property type="protein sequence ID" value="GFR06095.1"/>
    <property type="molecule type" value="Genomic_DNA"/>
</dbReference>
<dbReference type="OrthoDB" id="1937899at2759"/>
<feature type="active site" evidence="4">
    <location>
        <position position="466"/>
    </location>
</feature>